<accession>A0A2G9CCN6</accession>
<feature type="domain" description="Isochorismatase-like" evidence="2">
    <location>
        <begin position="3"/>
        <end position="141"/>
    </location>
</feature>
<dbReference type="Gene3D" id="3.40.50.850">
    <property type="entry name" value="Isochorismatase-like"/>
    <property type="match status" value="1"/>
</dbReference>
<dbReference type="InterPro" id="IPR050272">
    <property type="entry name" value="Isochorismatase-like_hydrls"/>
</dbReference>
<dbReference type="AlphaFoldDB" id="A0A2G9CCN6"/>
<dbReference type="EMBL" id="PEOG01000013">
    <property type="protein sequence ID" value="PIM54102.1"/>
    <property type="molecule type" value="Genomic_DNA"/>
</dbReference>
<organism evidence="3 4">
    <name type="scientific">Roseateles chitinivorans</name>
    <dbReference type="NCBI Taxonomy" id="2917965"/>
    <lineage>
        <taxon>Bacteria</taxon>
        <taxon>Pseudomonadati</taxon>
        <taxon>Pseudomonadota</taxon>
        <taxon>Betaproteobacteria</taxon>
        <taxon>Burkholderiales</taxon>
        <taxon>Sphaerotilaceae</taxon>
        <taxon>Roseateles</taxon>
    </lineage>
</organism>
<dbReference type="GO" id="GO:0016787">
    <property type="term" value="F:hydrolase activity"/>
    <property type="evidence" value="ECO:0007669"/>
    <property type="project" value="UniProtKB-KW"/>
</dbReference>
<dbReference type="OrthoDB" id="1157330at2"/>
<proteinExistence type="predicted"/>
<evidence type="ECO:0000256" key="1">
    <source>
        <dbReference type="ARBA" id="ARBA00022801"/>
    </source>
</evidence>
<dbReference type="InterPro" id="IPR036380">
    <property type="entry name" value="Isochorismatase-like_sf"/>
</dbReference>
<dbReference type="RefSeq" id="WP_099860619.1">
    <property type="nucleotide sequence ID" value="NZ_PEOG01000013.1"/>
</dbReference>
<dbReference type="InterPro" id="IPR000868">
    <property type="entry name" value="Isochorismatase-like_dom"/>
</dbReference>
<dbReference type="Proteomes" id="UP000231501">
    <property type="component" value="Unassembled WGS sequence"/>
</dbReference>
<keyword evidence="4" id="KW-1185">Reference proteome</keyword>
<gene>
    <name evidence="3" type="ORF">CS062_06455</name>
</gene>
<dbReference type="CDD" id="cd01014">
    <property type="entry name" value="nicotinamidase_related"/>
    <property type="match status" value="1"/>
</dbReference>
<evidence type="ECO:0000313" key="3">
    <source>
        <dbReference type="EMBL" id="PIM54102.1"/>
    </source>
</evidence>
<dbReference type="PANTHER" id="PTHR43540">
    <property type="entry name" value="PEROXYUREIDOACRYLATE/UREIDOACRYLATE AMIDOHYDROLASE-RELATED"/>
    <property type="match status" value="1"/>
</dbReference>
<dbReference type="PANTHER" id="PTHR43540:SF14">
    <property type="entry name" value="ISOCHORISMATASE"/>
    <property type="match status" value="1"/>
</dbReference>
<comment type="caution">
    <text evidence="3">The sequence shown here is derived from an EMBL/GenBank/DDBJ whole genome shotgun (WGS) entry which is preliminary data.</text>
</comment>
<evidence type="ECO:0000259" key="2">
    <source>
        <dbReference type="Pfam" id="PF00857"/>
    </source>
</evidence>
<protein>
    <submittedName>
        <fullName evidence="3">Cysteine hydrolase</fullName>
    </submittedName>
</protein>
<keyword evidence="1 3" id="KW-0378">Hydrolase</keyword>
<reference evidence="3 4" key="1">
    <citation type="submission" date="2017-11" db="EMBL/GenBank/DDBJ databases">
        <title>Draft genome sequence of Mitsuaria sp. HWN-4.</title>
        <authorList>
            <person name="Gundlapally S.R."/>
        </authorList>
    </citation>
    <scope>NUCLEOTIDE SEQUENCE [LARGE SCALE GENOMIC DNA]</scope>
    <source>
        <strain evidence="3 4">HWN-4</strain>
    </source>
</reference>
<evidence type="ECO:0000313" key="4">
    <source>
        <dbReference type="Proteomes" id="UP000231501"/>
    </source>
</evidence>
<dbReference type="SUPFAM" id="SSF52499">
    <property type="entry name" value="Isochorismatase-like hydrolases"/>
    <property type="match status" value="1"/>
</dbReference>
<name>A0A2G9CCN6_9BURK</name>
<dbReference type="Pfam" id="PF00857">
    <property type="entry name" value="Isochorismatase"/>
    <property type="match status" value="1"/>
</dbReference>
<sequence>MTTALLIIDLQRALCVGEYACHDVDAVIGRVNGLIAQARETGTPVVFVQHEEDGWEPLRHGGEGWQLDDRLQAQPQDPRVRKTSPDSFHRTELDAVLKGFGVTHLVVCGAQSDFCVDTSTRRALSSGYDVTLVEDGHTTIANGALTAPQIIEHHTLILRNLNSFGPAMDAKKASEIRFGAA</sequence>